<comment type="similarity">
    <text evidence="5">Belongs to the APS1/VSP family.</text>
</comment>
<dbReference type="AlphaFoldDB" id="A0AAU9MAD6"/>
<dbReference type="Gene3D" id="3.40.50.1000">
    <property type="entry name" value="HAD superfamily/HAD-like"/>
    <property type="match status" value="1"/>
</dbReference>
<evidence type="ECO:0000313" key="7">
    <source>
        <dbReference type="Proteomes" id="UP001157418"/>
    </source>
</evidence>
<keyword evidence="3" id="KW-0758">Storage protein</keyword>
<name>A0AAU9MAD6_9ASTR</name>
<dbReference type="InterPro" id="IPR036412">
    <property type="entry name" value="HAD-like_sf"/>
</dbReference>
<dbReference type="Pfam" id="PF03767">
    <property type="entry name" value="Acid_phosphat_B"/>
    <property type="match status" value="1"/>
</dbReference>
<dbReference type="InterPro" id="IPR023214">
    <property type="entry name" value="HAD_sf"/>
</dbReference>
<dbReference type="EMBL" id="CAKMRJ010001112">
    <property type="protein sequence ID" value="CAH1422717.1"/>
    <property type="molecule type" value="Genomic_DNA"/>
</dbReference>
<sequence length="272" mass="30375">MLQSHHTKYNFLMHTPTQTMASTLLFLLLTATTAIASSNIIHLLKPHSGSGGHKHSNLNCLSWRLAVETNNLQKWTQVPQACEDYVGHYMLGKQYRRDSDLVAAEAYEYAKALNLTGDGKDVWVFDIDETTLSNLPYYARDTVAFGAIPFNSTAFNAWVVEATAPAIPGSLKLYKKLLKLGLKIVFLTGSEDMYMEARVKNLKAVGYTTWEKLIMKGVGEGSGVVYKSKKRKELEEGGYRIRGNMGDQWSDLLGSNAGDRTFKVPDPMYYIG</sequence>
<gene>
    <name evidence="6" type="ORF">LVIROSA_LOCUS10033</name>
</gene>
<dbReference type="Proteomes" id="UP001157418">
    <property type="component" value="Unassembled WGS sequence"/>
</dbReference>
<protein>
    <recommendedName>
        <fullName evidence="8">Acid phosphatase</fullName>
    </recommendedName>
</protein>
<organism evidence="6 7">
    <name type="scientific">Lactuca virosa</name>
    <dbReference type="NCBI Taxonomy" id="75947"/>
    <lineage>
        <taxon>Eukaryota</taxon>
        <taxon>Viridiplantae</taxon>
        <taxon>Streptophyta</taxon>
        <taxon>Embryophyta</taxon>
        <taxon>Tracheophyta</taxon>
        <taxon>Spermatophyta</taxon>
        <taxon>Magnoliopsida</taxon>
        <taxon>eudicotyledons</taxon>
        <taxon>Gunneridae</taxon>
        <taxon>Pentapetalae</taxon>
        <taxon>asterids</taxon>
        <taxon>campanulids</taxon>
        <taxon>Asterales</taxon>
        <taxon>Asteraceae</taxon>
        <taxon>Cichorioideae</taxon>
        <taxon>Cichorieae</taxon>
        <taxon>Lactucinae</taxon>
        <taxon>Lactuca</taxon>
    </lineage>
</organism>
<dbReference type="InterPro" id="IPR014403">
    <property type="entry name" value="APS1/VSP"/>
</dbReference>
<dbReference type="GO" id="GO:0003993">
    <property type="term" value="F:acid phosphatase activity"/>
    <property type="evidence" value="ECO:0007669"/>
    <property type="project" value="InterPro"/>
</dbReference>
<evidence type="ECO:0000313" key="6">
    <source>
        <dbReference type="EMBL" id="CAH1422717.1"/>
    </source>
</evidence>
<evidence type="ECO:0000256" key="5">
    <source>
        <dbReference type="PIRNR" id="PIRNR002674"/>
    </source>
</evidence>
<evidence type="ECO:0008006" key="8">
    <source>
        <dbReference type="Google" id="ProtNLM"/>
    </source>
</evidence>
<dbReference type="SUPFAM" id="SSF56784">
    <property type="entry name" value="HAD-like"/>
    <property type="match status" value="1"/>
</dbReference>
<accession>A0AAU9MAD6</accession>
<reference evidence="6 7" key="1">
    <citation type="submission" date="2022-01" db="EMBL/GenBank/DDBJ databases">
        <authorList>
            <person name="Xiong W."/>
            <person name="Schranz E."/>
        </authorList>
    </citation>
    <scope>NUCLEOTIDE SEQUENCE [LARGE SCALE GENOMIC DNA]</scope>
</reference>
<dbReference type="InterPro" id="IPR005519">
    <property type="entry name" value="Acid_phosphat_B-like"/>
</dbReference>
<dbReference type="PANTHER" id="PTHR31284:SF19">
    <property type="entry name" value="VEGETATIVE STORAGE PROTEIN 1-RELATED"/>
    <property type="match status" value="1"/>
</dbReference>
<keyword evidence="2" id="KW-0732">Signal</keyword>
<evidence type="ECO:0000256" key="1">
    <source>
        <dbReference type="ARBA" id="ARBA00002410"/>
    </source>
</evidence>
<comment type="function">
    <text evidence="1">May function as somatic storage protein during early seedling development.</text>
</comment>
<evidence type="ECO:0000256" key="4">
    <source>
        <dbReference type="ARBA" id="ARBA00023180"/>
    </source>
</evidence>
<comment type="caution">
    <text evidence="6">The sequence shown here is derived from an EMBL/GenBank/DDBJ whole genome shotgun (WGS) entry which is preliminary data.</text>
</comment>
<dbReference type="PANTHER" id="PTHR31284">
    <property type="entry name" value="ACID PHOSPHATASE-LIKE PROTEIN"/>
    <property type="match status" value="1"/>
</dbReference>
<evidence type="ECO:0000256" key="3">
    <source>
        <dbReference type="ARBA" id="ARBA00022761"/>
    </source>
</evidence>
<keyword evidence="7" id="KW-1185">Reference proteome</keyword>
<evidence type="ECO:0000256" key="2">
    <source>
        <dbReference type="ARBA" id="ARBA00022729"/>
    </source>
</evidence>
<proteinExistence type="inferred from homology"/>
<dbReference type="InterPro" id="IPR010028">
    <property type="entry name" value="Acid_phosphatase_pln"/>
</dbReference>
<dbReference type="PIRSF" id="PIRSF002674">
    <property type="entry name" value="VSP"/>
    <property type="match status" value="1"/>
</dbReference>
<dbReference type="GO" id="GO:0045735">
    <property type="term" value="F:nutrient reservoir activity"/>
    <property type="evidence" value="ECO:0007669"/>
    <property type="project" value="UniProtKB-KW"/>
</dbReference>
<dbReference type="NCBIfam" id="TIGR01675">
    <property type="entry name" value="plant-AP"/>
    <property type="match status" value="1"/>
</dbReference>
<keyword evidence="4" id="KW-0325">Glycoprotein</keyword>